<dbReference type="Pfam" id="PF13545">
    <property type="entry name" value="HTH_Crp_2"/>
    <property type="match status" value="1"/>
</dbReference>
<dbReference type="Pfam" id="PF00027">
    <property type="entry name" value="cNMP_binding"/>
    <property type="match status" value="1"/>
</dbReference>
<protein>
    <submittedName>
        <fullName evidence="6">Crp/Fnr family transcriptional regulator</fullName>
    </submittedName>
</protein>
<dbReference type="PANTHER" id="PTHR24567">
    <property type="entry name" value="CRP FAMILY TRANSCRIPTIONAL REGULATORY PROTEIN"/>
    <property type="match status" value="1"/>
</dbReference>
<dbReference type="Proteomes" id="UP000267464">
    <property type="component" value="Unassembled WGS sequence"/>
</dbReference>
<dbReference type="EMBL" id="QUSW01000005">
    <property type="protein sequence ID" value="RQP23369.1"/>
    <property type="molecule type" value="Genomic_DNA"/>
</dbReference>
<evidence type="ECO:0000313" key="6">
    <source>
        <dbReference type="EMBL" id="RQP23369.1"/>
    </source>
</evidence>
<proteinExistence type="predicted"/>
<sequence>MHRPRSYRSARSDADNERMNPMLATQGTPFFRAGNFLLERSNLGALMAGAFGRLPQSLRSQVLEAATMQYVPARSPVFGRDEPAPVCVGVVSGAVRLGSALVDGRNMTLDVLGPGDFFADLACARATHDLETIADSRLVVLKAEALRRLMQREPDFTLFVAQTLSSHLQVAYQAAAHLLEASLEERTLIKLLDLSAKFGVRRDDEVCIDLPIVQQDIADMVGCSRQRLNVAVRELVLSGTVRLSQRPRRIFLRGSNVPARVLPEQGRFASDATASSVRHCR</sequence>
<dbReference type="InterPro" id="IPR000595">
    <property type="entry name" value="cNMP-bd_dom"/>
</dbReference>
<keyword evidence="7" id="KW-1185">Reference proteome</keyword>
<reference evidence="6 7" key="1">
    <citation type="submission" date="2018-08" db="EMBL/GenBank/DDBJ databases">
        <authorList>
            <person name="Khan S.A."/>
            <person name="Jeon C.O."/>
            <person name="Chun B.H."/>
            <person name="Jeong S.E."/>
        </authorList>
    </citation>
    <scope>NUCLEOTIDE SEQUENCE [LARGE SCALE GENOMIC DNA]</scope>
    <source>
        <strain evidence="6 7">S-16</strain>
    </source>
</reference>
<evidence type="ECO:0000313" key="7">
    <source>
        <dbReference type="Proteomes" id="UP000267464"/>
    </source>
</evidence>
<dbReference type="CDD" id="cd00038">
    <property type="entry name" value="CAP_ED"/>
    <property type="match status" value="1"/>
</dbReference>
<dbReference type="InterPro" id="IPR012318">
    <property type="entry name" value="HTH_CRP"/>
</dbReference>
<organism evidence="6 7">
    <name type="scientific">Piscinibacter terrae</name>
    <dbReference type="NCBI Taxonomy" id="2496871"/>
    <lineage>
        <taxon>Bacteria</taxon>
        <taxon>Pseudomonadati</taxon>
        <taxon>Pseudomonadota</taxon>
        <taxon>Betaproteobacteria</taxon>
        <taxon>Burkholderiales</taxon>
        <taxon>Sphaerotilaceae</taxon>
        <taxon>Piscinibacter</taxon>
    </lineage>
</organism>
<evidence type="ECO:0000259" key="4">
    <source>
        <dbReference type="PROSITE" id="PS50042"/>
    </source>
</evidence>
<name>A0A3N7JQR7_9BURK</name>
<accession>A0A3N7JQR7</accession>
<dbReference type="PROSITE" id="PS50042">
    <property type="entry name" value="CNMP_BINDING_3"/>
    <property type="match status" value="1"/>
</dbReference>
<gene>
    <name evidence="6" type="ORF">DZC73_19955</name>
</gene>
<evidence type="ECO:0000256" key="2">
    <source>
        <dbReference type="ARBA" id="ARBA00023125"/>
    </source>
</evidence>
<dbReference type="SMART" id="SM00100">
    <property type="entry name" value="cNMP"/>
    <property type="match status" value="1"/>
</dbReference>
<reference evidence="6 7" key="2">
    <citation type="submission" date="2018-12" db="EMBL/GenBank/DDBJ databases">
        <title>Rhizobacter gummiphilus sp. nov., a rubber-degrading bacterium isolated from the soil of a botanical garden in Japan.</title>
        <authorList>
            <person name="Shunsuke S.S."/>
        </authorList>
    </citation>
    <scope>NUCLEOTIDE SEQUENCE [LARGE SCALE GENOMIC DNA]</scope>
    <source>
        <strain evidence="6 7">S-16</strain>
    </source>
</reference>
<dbReference type="InterPro" id="IPR014710">
    <property type="entry name" value="RmlC-like_jellyroll"/>
</dbReference>
<dbReference type="InterPro" id="IPR018490">
    <property type="entry name" value="cNMP-bd_dom_sf"/>
</dbReference>
<dbReference type="GO" id="GO:0003700">
    <property type="term" value="F:DNA-binding transcription factor activity"/>
    <property type="evidence" value="ECO:0007669"/>
    <property type="project" value="TreeGrafter"/>
</dbReference>
<feature type="domain" description="HTH crp-type" evidence="5">
    <location>
        <begin position="181"/>
        <end position="254"/>
    </location>
</feature>
<dbReference type="InterPro" id="IPR050397">
    <property type="entry name" value="Env_Response_Regulators"/>
</dbReference>
<evidence type="ECO:0000259" key="5">
    <source>
        <dbReference type="PROSITE" id="PS51063"/>
    </source>
</evidence>
<comment type="caution">
    <text evidence="6">The sequence shown here is derived from an EMBL/GenBank/DDBJ whole genome shotgun (WGS) entry which is preliminary data.</text>
</comment>
<dbReference type="Gene3D" id="2.60.120.10">
    <property type="entry name" value="Jelly Rolls"/>
    <property type="match status" value="1"/>
</dbReference>
<dbReference type="PROSITE" id="PS51063">
    <property type="entry name" value="HTH_CRP_2"/>
    <property type="match status" value="1"/>
</dbReference>
<evidence type="ECO:0000256" key="1">
    <source>
        <dbReference type="ARBA" id="ARBA00023015"/>
    </source>
</evidence>
<dbReference type="PANTHER" id="PTHR24567:SF74">
    <property type="entry name" value="HTH-TYPE TRANSCRIPTIONAL REGULATOR ARCR"/>
    <property type="match status" value="1"/>
</dbReference>
<keyword evidence="1" id="KW-0805">Transcription regulation</keyword>
<dbReference type="InterPro" id="IPR036390">
    <property type="entry name" value="WH_DNA-bd_sf"/>
</dbReference>
<dbReference type="SUPFAM" id="SSF51206">
    <property type="entry name" value="cAMP-binding domain-like"/>
    <property type="match status" value="1"/>
</dbReference>
<keyword evidence="3" id="KW-0804">Transcription</keyword>
<feature type="domain" description="Cyclic nucleotide-binding" evidence="4">
    <location>
        <begin position="50"/>
        <end position="122"/>
    </location>
</feature>
<evidence type="ECO:0000256" key="3">
    <source>
        <dbReference type="ARBA" id="ARBA00023163"/>
    </source>
</evidence>
<dbReference type="AlphaFoldDB" id="A0A3N7JQR7"/>
<keyword evidence="2" id="KW-0238">DNA-binding</keyword>
<dbReference type="GO" id="GO:0003677">
    <property type="term" value="F:DNA binding"/>
    <property type="evidence" value="ECO:0007669"/>
    <property type="project" value="UniProtKB-KW"/>
</dbReference>
<dbReference type="SUPFAM" id="SSF46785">
    <property type="entry name" value="Winged helix' DNA-binding domain"/>
    <property type="match status" value="1"/>
</dbReference>
<dbReference type="GO" id="GO:0005829">
    <property type="term" value="C:cytosol"/>
    <property type="evidence" value="ECO:0007669"/>
    <property type="project" value="TreeGrafter"/>
</dbReference>